<comment type="caution">
    <text evidence="2">The sequence shown here is derived from an EMBL/GenBank/DDBJ whole genome shotgun (WGS) entry which is preliminary data.</text>
</comment>
<gene>
    <name evidence="2" type="primary">rarA_22</name>
    <name evidence="2" type="ORF">SDC9_182579</name>
</gene>
<dbReference type="PANTHER" id="PTHR13779">
    <property type="entry name" value="WERNER HELICASE-INTERACTING PROTEIN 1 FAMILY MEMBER"/>
    <property type="match status" value="1"/>
</dbReference>
<evidence type="ECO:0000313" key="2">
    <source>
        <dbReference type="EMBL" id="MPN35084.1"/>
    </source>
</evidence>
<dbReference type="PANTHER" id="PTHR13779:SF7">
    <property type="entry name" value="ATPASE WRNIP1"/>
    <property type="match status" value="1"/>
</dbReference>
<proteinExistence type="predicted"/>
<protein>
    <submittedName>
        <fullName evidence="2">Replication-associated recombination protein A</fullName>
    </submittedName>
</protein>
<dbReference type="GO" id="GO:0003677">
    <property type="term" value="F:DNA binding"/>
    <property type="evidence" value="ECO:0007669"/>
    <property type="project" value="InterPro"/>
</dbReference>
<dbReference type="AlphaFoldDB" id="A0A645HG47"/>
<dbReference type="GO" id="GO:0017116">
    <property type="term" value="F:single-stranded DNA helicase activity"/>
    <property type="evidence" value="ECO:0007669"/>
    <property type="project" value="TreeGrafter"/>
</dbReference>
<dbReference type="Gene3D" id="1.20.272.10">
    <property type="match status" value="1"/>
</dbReference>
<dbReference type="GO" id="GO:0008047">
    <property type="term" value="F:enzyme activator activity"/>
    <property type="evidence" value="ECO:0007669"/>
    <property type="project" value="TreeGrafter"/>
</dbReference>
<organism evidence="2">
    <name type="scientific">bioreactor metagenome</name>
    <dbReference type="NCBI Taxonomy" id="1076179"/>
    <lineage>
        <taxon>unclassified sequences</taxon>
        <taxon>metagenomes</taxon>
        <taxon>ecological metagenomes</taxon>
    </lineage>
</organism>
<accession>A0A645HG47</accession>
<dbReference type="InterPro" id="IPR051314">
    <property type="entry name" value="AAA_ATPase_RarA/MGS1/WRNIP1"/>
</dbReference>
<reference evidence="2" key="1">
    <citation type="submission" date="2019-08" db="EMBL/GenBank/DDBJ databases">
        <authorList>
            <person name="Kucharzyk K."/>
            <person name="Murdoch R.W."/>
            <person name="Higgins S."/>
            <person name="Loffler F."/>
        </authorList>
    </citation>
    <scope>NUCLEOTIDE SEQUENCE</scope>
</reference>
<dbReference type="InterPro" id="IPR008921">
    <property type="entry name" value="DNA_pol3_clamp-load_cplx_C"/>
</dbReference>
<feature type="domain" description="MgsA AAA+ ATPase C-terminal" evidence="1">
    <location>
        <begin position="4"/>
        <end position="152"/>
    </location>
</feature>
<sequence length="155" mass="17050">MRASDADAALYYLARMVDAGEDPLFIARRMVVFASEDIGLAAPTALVVANAVFRACETIGYPECQENLAHGVAYHAACPKDRRAYDAYMAALADVKARGNLSIPLKLRNAPTQLMKDLGYSQDYEMYKKTSESYLPDELAGKKYLKVRSAGKKNS</sequence>
<dbReference type="EMBL" id="VSSQ01088469">
    <property type="protein sequence ID" value="MPN35084.1"/>
    <property type="molecule type" value="Genomic_DNA"/>
</dbReference>
<dbReference type="Gene3D" id="1.10.3710.10">
    <property type="entry name" value="DNA polymerase III clamp loader subunits, C-terminal domain"/>
    <property type="match status" value="1"/>
</dbReference>
<dbReference type="GO" id="GO:0006261">
    <property type="term" value="P:DNA-templated DNA replication"/>
    <property type="evidence" value="ECO:0007669"/>
    <property type="project" value="TreeGrafter"/>
</dbReference>
<dbReference type="SUPFAM" id="SSF48019">
    <property type="entry name" value="post-AAA+ oligomerization domain-like"/>
    <property type="match status" value="1"/>
</dbReference>
<dbReference type="Pfam" id="PF12002">
    <property type="entry name" value="MgsA_C"/>
    <property type="match status" value="1"/>
</dbReference>
<dbReference type="GO" id="GO:0000731">
    <property type="term" value="P:DNA synthesis involved in DNA repair"/>
    <property type="evidence" value="ECO:0007669"/>
    <property type="project" value="TreeGrafter"/>
</dbReference>
<name>A0A645HG47_9ZZZZ</name>
<evidence type="ECO:0000259" key="1">
    <source>
        <dbReference type="Pfam" id="PF12002"/>
    </source>
</evidence>
<dbReference type="InterPro" id="IPR021886">
    <property type="entry name" value="MgsA_C"/>
</dbReference>